<proteinExistence type="predicted"/>
<feature type="region of interest" description="Disordered" evidence="1">
    <location>
        <begin position="118"/>
        <end position="141"/>
    </location>
</feature>
<sequence>MSAFTEAELAYLNSQPLMRFATASLSGKPDVAPVIFEVEGDEIVTAGFDITHTVRYRNIENNPRATLVIDDLATADPWSPRGVKITGTAKIEQVNGAPRFRITPEVIISWAVNDTTPGIPKMERREVPHSTVPRSTVPLSE</sequence>
<evidence type="ECO:0000313" key="3">
    <source>
        <dbReference type="EMBL" id="CAB4807817.1"/>
    </source>
</evidence>
<dbReference type="AlphaFoldDB" id="A0A6J7M2R6"/>
<dbReference type="InterPro" id="IPR012349">
    <property type="entry name" value="Split_barrel_FMN-bd"/>
</dbReference>
<dbReference type="NCBIfam" id="TIGR04023">
    <property type="entry name" value="PPOX_MSMEG_5819"/>
    <property type="match status" value="1"/>
</dbReference>
<feature type="compositionally biased region" description="Polar residues" evidence="1">
    <location>
        <begin position="132"/>
        <end position="141"/>
    </location>
</feature>
<organism evidence="4">
    <name type="scientific">freshwater metagenome</name>
    <dbReference type="NCBI Taxonomy" id="449393"/>
    <lineage>
        <taxon>unclassified sequences</taxon>
        <taxon>metagenomes</taxon>
        <taxon>ecological metagenomes</taxon>
    </lineage>
</organism>
<feature type="domain" description="Pyridoxamine 5'-phosphate oxidase N-terminal" evidence="2">
    <location>
        <begin position="5"/>
        <end position="91"/>
    </location>
</feature>
<dbReference type="InterPro" id="IPR024031">
    <property type="entry name" value="MSMEG_5819/OxyR"/>
</dbReference>
<evidence type="ECO:0000259" key="2">
    <source>
        <dbReference type="Pfam" id="PF01243"/>
    </source>
</evidence>
<name>A0A6J7M2R6_9ZZZZ</name>
<dbReference type="Pfam" id="PF01243">
    <property type="entry name" value="PNPOx_N"/>
    <property type="match status" value="1"/>
</dbReference>
<dbReference type="Gene3D" id="2.30.110.10">
    <property type="entry name" value="Electron Transport, Fmn-binding Protein, Chain A"/>
    <property type="match status" value="1"/>
</dbReference>
<accession>A0A6J7M2R6</accession>
<evidence type="ECO:0000256" key="1">
    <source>
        <dbReference type="SAM" id="MobiDB-lite"/>
    </source>
</evidence>
<protein>
    <submittedName>
        <fullName evidence="4">Unannotated protein</fullName>
    </submittedName>
</protein>
<reference evidence="4" key="1">
    <citation type="submission" date="2020-05" db="EMBL/GenBank/DDBJ databases">
        <authorList>
            <person name="Chiriac C."/>
            <person name="Salcher M."/>
            <person name="Ghai R."/>
            <person name="Kavagutti S V."/>
        </authorList>
    </citation>
    <scope>NUCLEOTIDE SEQUENCE</scope>
</reference>
<dbReference type="SUPFAM" id="SSF50475">
    <property type="entry name" value="FMN-binding split barrel"/>
    <property type="match status" value="1"/>
</dbReference>
<evidence type="ECO:0000313" key="4">
    <source>
        <dbReference type="EMBL" id="CAB4972669.1"/>
    </source>
</evidence>
<dbReference type="EMBL" id="CAFBOG010000033">
    <property type="protein sequence ID" value="CAB4972669.1"/>
    <property type="molecule type" value="Genomic_DNA"/>
</dbReference>
<gene>
    <name evidence="3" type="ORF">UFOPK3046_00947</name>
    <name evidence="4" type="ORF">UFOPK3914_00537</name>
</gene>
<dbReference type="EMBL" id="CAFAAQ010000074">
    <property type="protein sequence ID" value="CAB4807817.1"/>
    <property type="molecule type" value="Genomic_DNA"/>
</dbReference>
<dbReference type="InterPro" id="IPR011576">
    <property type="entry name" value="Pyridox_Oxase_N"/>
</dbReference>